<dbReference type="SUPFAM" id="SSF51735">
    <property type="entry name" value="NAD(P)-binding Rossmann-fold domains"/>
    <property type="match status" value="1"/>
</dbReference>
<dbReference type="PANTHER" id="PTHR43431:SF7">
    <property type="entry name" value="OXIDOREDUCTASE, SHORT CHAIN DEHYDROGENASE_REDUCTASE FAMILY (AFU_ORTHOLOGUE AFUA_5G14000)"/>
    <property type="match status" value="1"/>
</dbReference>
<dbReference type="Pfam" id="PF00106">
    <property type="entry name" value="adh_short"/>
    <property type="match status" value="1"/>
</dbReference>
<dbReference type="EMBL" id="MSFO01000001">
    <property type="protein sequence ID" value="PLB55692.1"/>
    <property type="molecule type" value="Genomic_DNA"/>
</dbReference>
<evidence type="ECO:0000256" key="1">
    <source>
        <dbReference type="ARBA" id="ARBA00022857"/>
    </source>
</evidence>
<organism evidence="2 3">
    <name type="scientific">Aspergillus steynii IBT 23096</name>
    <dbReference type="NCBI Taxonomy" id="1392250"/>
    <lineage>
        <taxon>Eukaryota</taxon>
        <taxon>Fungi</taxon>
        <taxon>Dikarya</taxon>
        <taxon>Ascomycota</taxon>
        <taxon>Pezizomycotina</taxon>
        <taxon>Eurotiomycetes</taxon>
        <taxon>Eurotiomycetidae</taxon>
        <taxon>Eurotiales</taxon>
        <taxon>Aspergillaceae</taxon>
        <taxon>Aspergillus</taxon>
        <taxon>Aspergillus subgen. Circumdati</taxon>
    </lineage>
</organism>
<dbReference type="STRING" id="1392250.A0A2I2GS43"/>
<dbReference type="RefSeq" id="XP_024710994.1">
    <property type="nucleotide sequence ID" value="XM_024850543.1"/>
</dbReference>
<dbReference type="AlphaFoldDB" id="A0A2I2GS43"/>
<dbReference type="VEuPathDB" id="FungiDB:P170DRAFT_443422"/>
<reference evidence="2 3" key="1">
    <citation type="submission" date="2016-12" db="EMBL/GenBank/DDBJ databases">
        <title>The genomes of Aspergillus section Nigri reveals drivers in fungal speciation.</title>
        <authorList>
            <consortium name="DOE Joint Genome Institute"/>
            <person name="Vesth T.C."/>
            <person name="Nybo J."/>
            <person name="Theobald S."/>
            <person name="Brandl J."/>
            <person name="Frisvad J.C."/>
            <person name="Nielsen K.F."/>
            <person name="Lyhne E.K."/>
            <person name="Kogle M.E."/>
            <person name="Kuo A."/>
            <person name="Riley R."/>
            <person name="Clum A."/>
            <person name="Nolan M."/>
            <person name="Lipzen A."/>
            <person name="Salamov A."/>
            <person name="Henrissat B."/>
            <person name="Wiebenga A."/>
            <person name="De Vries R.P."/>
            <person name="Grigoriev I.V."/>
            <person name="Mortensen U.H."/>
            <person name="Andersen M.R."/>
            <person name="Baker S.E."/>
        </authorList>
    </citation>
    <scope>NUCLEOTIDE SEQUENCE [LARGE SCALE GENOMIC DNA]</scope>
    <source>
        <strain evidence="2 3">IBT 23096</strain>
    </source>
</reference>
<evidence type="ECO:0000313" key="2">
    <source>
        <dbReference type="EMBL" id="PLB55692.1"/>
    </source>
</evidence>
<dbReference type="GO" id="GO:0044550">
    <property type="term" value="P:secondary metabolite biosynthetic process"/>
    <property type="evidence" value="ECO:0007669"/>
    <property type="project" value="UniProtKB-ARBA"/>
</dbReference>
<dbReference type="OrthoDB" id="5399006at2759"/>
<gene>
    <name evidence="2" type="ORF">P170DRAFT_443422</name>
</gene>
<protein>
    <recommendedName>
        <fullName evidence="4">NAD(P)-binding protein</fullName>
    </recommendedName>
</protein>
<evidence type="ECO:0008006" key="4">
    <source>
        <dbReference type="Google" id="ProtNLM"/>
    </source>
</evidence>
<dbReference type="InterPro" id="IPR020904">
    <property type="entry name" value="Sc_DH/Rdtase_CS"/>
</dbReference>
<dbReference type="GeneID" id="36558242"/>
<dbReference type="InterPro" id="IPR002347">
    <property type="entry name" value="SDR_fam"/>
</dbReference>
<sequence>MAVKSLAIISEAVARRFAKEYSVALLSNSPQPFPHMIEDINNFGGNTAFRKIASHFPGALLAAAAYNPPERFREKRHTKHDEYNLMEDFHKQTYSNHSSGEGVFNFARHTLPLLRDAKRDLQYPPTLLITGSAASVTGFPRLASYSAGKFAIRGLAHSLAREDAPQGIHVAHIIAHGRLEKSEFAIERYTHPIGNARKVADTYWDLHVEKDPNEFTLEYDLRDKESSKLHP</sequence>
<evidence type="ECO:0000313" key="3">
    <source>
        <dbReference type="Proteomes" id="UP000234275"/>
    </source>
</evidence>
<dbReference type="PANTHER" id="PTHR43431">
    <property type="entry name" value="OXIDOREDUCTASE, SHORT CHAIN DEHYDROGENASE/REDUCTASE FAMILY (AFU_ORTHOLOGUE AFUA_5G14000)"/>
    <property type="match status" value="1"/>
</dbReference>
<name>A0A2I2GS43_9EURO</name>
<comment type="caution">
    <text evidence="2">The sequence shown here is derived from an EMBL/GenBank/DDBJ whole genome shotgun (WGS) entry which is preliminary data.</text>
</comment>
<proteinExistence type="predicted"/>
<accession>A0A2I2GS43</accession>
<dbReference type="Proteomes" id="UP000234275">
    <property type="component" value="Unassembled WGS sequence"/>
</dbReference>
<dbReference type="PROSITE" id="PS00061">
    <property type="entry name" value="ADH_SHORT"/>
    <property type="match status" value="1"/>
</dbReference>
<keyword evidence="1" id="KW-0521">NADP</keyword>
<dbReference type="Gene3D" id="3.40.50.720">
    <property type="entry name" value="NAD(P)-binding Rossmann-like Domain"/>
    <property type="match status" value="1"/>
</dbReference>
<keyword evidence="3" id="KW-1185">Reference proteome</keyword>
<dbReference type="InterPro" id="IPR036291">
    <property type="entry name" value="NAD(P)-bd_dom_sf"/>
</dbReference>